<evidence type="ECO:0000256" key="3">
    <source>
        <dbReference type="ARBA" id="ARBA00022989"/>
    </source>
</evidence>
<dbReference type="InterPro" id="IPR002645">
    <property type="entry name" value="STAS_dom"/>
</dbReference>
<evidence type="ECO:0000256" key="4">
    <source>
        <dbReference type="ARBA" id="ARBA00023136"/>
    </source>
</evidence>
<dbReference type="PANTHER" id="PTHR43310">
    <property type="entry name" value="SULFATE TRANSPORTER YBAR-RELATED"/>
    <property type="match status" value="1"/>
</dbReference>
<evidence type="ECO:0000313" key="9">
    <source>
        <dbReference type="EMBL" id="KAJ1982199.1"/>
    </source>
</evidence>
<dbReference type="Gene3D" id="3.30.750.24">
    <property type="entry name" value="STAS domain"/>
    <property type="match status" value="1"/>
</dbReference>
<accession>A0A9W8EDG5</accession>
<feature type="domain" description="Cyclic nucleotide-binding" evidence="7">
    <location>
        <begin position="1095"/>
        <end position="1200"/>
    </location>
</feature>
<feature type="compositionally biased region" description="Polar residues" evidence="5">
    <location>
        <begin position="1055"/>
        <end position="1067"/>
    </location>
</feature>
<proteinExistence type="predicted"/>
<reference evidence="9" key="1">
    <citation type="submission" date="2022-07" db="EMBL/GenBank/DDBJ databases">
        <title>Phylogenomic reconstructions and comparative analyses of Kickxellomycotina fungi.</title>
        <authorList>
            <person name="Reynolds N.K."/>
            <person name="Stajich J.E."/>
            <person name="Barry K."/>
            <person name="Grigoriev I.V."/>
            <person name="Crous P."/>
            <person name="Smith M.E."/>
        </authorList>
    </citation>
    <scope>NUCLEOTIDE SEQUENCE</scope>
    <source>
        <strain evidence="9">RSA 567</strain>
    </source>
</reference>
<feature type="compositionally biased region" description="Polar residues" evidence="5">
    <location>
        <begin position="41"/>
        <end position="75"/>
    </location>
</feature>
<comment type="subcellular location">
    <subcellularLocation>
        <location evidence="1">Membrane</location>
        <topology evidence="1">Multi-pass membrane protein</topology>
    </subcellularLocation>
</comment>
<evidence type="ECO:0000259" key="8">
    <source>
        <dbReference type="PROSITE" id="PS50801"/>
    </source>
</evidence>
<dbReference type="PANTHER" id="PTHR43310:SF4">
    <property type="entry name" value="AFR304WP"/>
    <property type="match status" value="1"/>
</dbReference>
<organism evidence="9 10">
    <name type="scientific">Dimargaris verticillata</name>
    <dbReference type="NCBI Taxonomy" id="2761393"/>
    <lineage>
        <taxon>Eukaryota</taxon>
        <taxon>Fungi</taxon>
        <taxon>Fungi incertae sedis</taxon>
        <taxon>Zoopagomycota</taxon>
        <taxon>Kickxellomycotina</taxon>
        <taxon>Dimargaritomycetes</taxon>
        <taxon>Dimargaritales</taxon>
        <taxon>Dimargaritaceae</taxon>
        <taxon>Dimargaris</taxon>
    </lineage>
</organism>
<dbReference type="SUPFAM" id="SSF52091">
    <property type="entry name" value="SpoIIaa-like"/>
    <property type="match status" value="1"/>
</dbReference>
<dbReference type="InterPro" id="IPR036513">
    <property type="entry name" value="STAS_dom_sf"/>
</dbReference>
<evidence type="ECO:0008006" key="11">
    <source>
        <dbReference type="Google" id="ProtNLM"/>
    </source>
</evidence>
<dbReference type="Pfam" id="PF00916">
    <property type="entry name" value="Sulfate_transp"/>
    <property type="match status" value="1"/>
</dbReference>
<dbReference type="AlphaFoldDB" id="A0A9W8EDG5"/>
<dbReference type="InterPro" id="IPR011547">
    <property type="entry name" value="SLC26A/SulP_dom"/>
</dbReference>
<feature type="transmembrane region" description="Helical" evidence="6">
    <location>
        <begin position="513"/>
        <end position="537"/>
    </location>
</feature>
<feature type="transmembrane region" description="Helical" evidence="6">
    <location>
        <begin position="654"/>
        <end position="687"/>
    </location>
</feature>
<dbReference type="InterPro" id="IPR014710">
    <property type="entry name" value="RmlC-like_jellyroll"/>
</dbReference>
<comment type="caution">
    <text evidence="9">The sequence shown here is derived from an EMBL/GenBank/DDBJ whole genome shotgun (WGS) entry which is preliminary data.</text>
</comment>
<feature type="transmembrane region" description="Helical" evidence="6">
    <location>
        <begin position="581"/>
        <end position="601"/>
    </location>
</feature>
<feature type="transmembrane region" description="Helical" evidence="6">
    <location>
        <begin position="707"/>
        <end position="740"/>
    </location>
</feature>
<protein>
    <recommendedName>
        <fullName evidence="11">Sulfate transporter family-domain-containing protein</fullName>
    </recommendedName>
</protein>
<dbReference type="InterPro" id="IPR018490">
    <property type="entry name" value="cNMP-bd_dom_sf"/>
</dbReference>
<keyword evidence="4 6" id="KW-0472">Membrane</keyword>
<keyword evidence="10" id="KW-1185">Reference proteome</keyword>
<dbReference type="PROSITE" id="PS50801">
    <property type="entry name" value="STAS"/>
    <property type="match status" value="1"/>
</dbReference>
<sequence length="1233" mass="134216">MAPFDESPVQAPTSPQSGATWTASHPDGHCTPPLSPHEDQSSQPSSVTHLSTSSAAPISIGRPSTTSPSSDANTPNDPPGAYSFTPSSIRHQSLALGNLELTDPPNHRVSLLVPSQSPMLTPYSYEHGPPPPLALHASDYGTSSPLTSQPLDRRASVFTSFSQSRRVSTYSEVETGHLAPPALLYGQSRLASGESGPYRYPLGSPLITAHPSPLAQETDALLGNAESHLAPHRSDSDGATPHMGYVCIASPSLSPVVSSHPQDPQPHSFTKRLSSNVANMDADAITWPTVRLGQTLQKTLQPSRWPIGHWCYHLVECVPAVILGVIFTLLDAVSYGLILFPVAMPAFESFGPTGLAMFLVTTVISQLTFSCGGSVFRGANGGMMIEAIPFLHTICEIIAGVVGPNNDHELIATAMVAYALSTILTGLTFFVLGYFNLGALIEFFPRHILVGCIGGVGYFLIQTAIEINAQLTIGFNLTTLYALFEPHTLALWGSSLAVALLLRGICLRYTHPFVIPLFFLAVPLVFYIVVLIGGWPLDYLRDSGWLFHLPDADVPFYDFYLKFDFAAINWPALLRTLPAMFGLTFFGILHVPINVPALAVSTHMDHLDTNRELVAHGISNLLAGLTGTVQNYLIYSNSVFFIKSGGDSRVAGLLLAFVTVVILVAGMQIVGFMPTMVVGALIFHVGIDLLKEALYDTWGVVQNIEYVTIMLIVVAMAGLGFIEGIFLGILLACIFFVVIYSRRRAIRSAYTGPTARSTVRRLYRQRQFLDYVGSQIQVLQLQGFMFFGTISSVETAIRQCLGERRWDTQPIRFLVLDFALVTGVDFSAAEAFTRIKRLLRARQVYLVLCGVQLHNEVGKALQAAKVCGLTPHDDPFTRTFSSLNQGLEWCENVLLEAYYLQRCHQPQQFDAWRSSALGGTANCLSVPSSPLGARPLSLLSTTDNHTPEGSRHPMGATKPAPSQLDLFQWAWQLNQPTEPLPHRPQASPAGAGALADLANLPGSTAAAQPIRSPVVPQLHRSFDSAPDLGSSPRFQQVLEATRVLIDDEQSAHRPQLSSQSGNDGNDTGETKRGGGRTWLSQPSNLQPPLGLLIQAFQGLDNVSYEDMLYTISRHFKRMTVQRGHALWRTGEPPNGLYLVESGLLRLSVVLDDDVKHVESILPGTMLGELSLFTRKTRQDKVVAETDSVLWALSSADFEHLSQNEPVLALEFMRLALCYSAQGIDNVTAFAFHP</sequence>
<feature type="transmembrane region" description="Helical" evidence="6">
    <location>
        <begin position="410"/>
        <end position="435"/>
    </location>
</feature>
<feature type="compositionally biased region" description="Polar residues" evidence="5">
    <location>
        <begin position="10"/>
        <end position="23"/>
    </location>
</feature>
<dbReference type="InterPro" id="IPR000595">
    <property type="entry name" value="cNMP-bd_dom"/>
</dbReference>
<keyword evidence="3 6" id="KW-1133">Transmembrane helix</keyword>
<feature type="transmembrane region" description="Helical" evidence="6">
    <location>
        <begin position="355"/>
        <end position="376"/>
    </location>
</feature>
<feature type="region of interest" description="Disordered" evidence="5">
    <location>
        <begin position="1047"/>
        <end position="1081"/>
    </location>
</feature>
<evidence type="ECO:0000259" key="7">
    <source>
        <dbReference type="PROSITE" id="PS50042"/>
    </source>
</evidence>
<feature type="region of interest" description="Disordered" evidence="5">
    <location>
        <begin position="122"/>
        <end position="151"/>
    </location>
</feature>
<gene>
    <name evidence="9" type="ORF">H4R34_001795</name>
</gene>
<dbReference type="CDD" id="cd00038">
    <property type="entry name" value="CAP_ED"/>
    <property type="match status" value="1"/>
</dbReference>
<dbReference type="Pfam" id="PF01740">
    <property type="entry name" value="STAS"/>
    <property type="match status" value="1"/>
</dbReference>
<feature type="compositionally biased region" description="Polar residues" evidence="5">
    <location>
        <begin position="140"/>
        <end position="150"/>
    </location>
</feature>
<feature type="transmembrane region" description="Helical" evidence="6">
    <location>
        <begin position="621"/>
        <end position="642"/>
    </location>
</feature>
<evidence type="ECO:0000256" key="5">
    <source>
        <dbReference type="SAM" id="MobiDB-lite"/>
    </source>
</evidence>
<evidence type="ECO:0000313" key="10">
    <source>
        <dbReference type="Proteomes" id="UP001151582"/>
    </source>
</evidence>
<name>A0A9W8EDG5_9FUNG</name>
<dbReference type="OrthoDB" id="409725at2759"/>
<dbReference type="PROSITE" id="PS50042">
    <property type="entry name" value="CNMP_BINDING_3"/>
    <property type="match status" value="1"/>
</dbReference>
<dbReference type="InterPro" id="IPR052706">
    <property type="entry name" value="Membrane-Transporter-like"/>
</dbReference>
<dbReference type="Proteomes" id="UP001151582">
    <property type="component" value="Unassembled WGS sequence"/>
</dbReference>
<feature type="region of interest" description="Disordered" evidence="5">
    <location>
        <begin position="935"/>
        <end position="959"/>
    </location>
</feature>
<evidence type="ECO:0000256" key="6">
    <source>
        <dbReference type="SAM" id="Phobius"/>
    </source>
</evidence>
<feature type="transmembrane region" description="Helical" evidence="6">
    <location>
        <begin position="321"/>
        <end position="343"/>
    </location>
</feature>
<feature type="domain" description="STAS" evidence="8">
    <location>
        <begin position="778"/>
        <end position="890"/>
    </location>
</feature>
<dbReference type="GO" id="GO:0016020">
    <property type="term" value="C:membrane"/>
    <property type="evidence" value="ECO:0007669"/>
    <property type="project" value="UniProtKB-SubCell"/>
</dbReference>
<dbReference type="Pfam" id="PF00027">
    <property type="entry name" value="cNMP_binding"/>
    <property type="match status" value="1"/>
</dbReference>
<feature type="transmembrane region" description="Helical" evidence="6">
    <location>
        <begin position="489"/>
        <end position="506"/>
    </location>
</feature>
<evidence type="ECO:0000256" key="2">
    <source>
        <dbReference type="ARBA" id="ARBA00022692"/>
    </source>
</evidence>
<evidence type="ECO:0000256" key="1">
    <source>
        <dbReference type="ARBA" id="ARBA00004141"/>
    </source>
</evidence>
<dbReference type="Gene3D" id="2.60.120.10">
    <property type="entry name" value="Jelly Rolls"/>
    <property type="match status" value="1"/>
</dbReference>
<dbReference type="CDD" id="cd07042">
    <property type="entry name" value="STAS_SulP_like_sulfate_transporter"/>
    <property type="match status" value="1"/>
</dbReference>
<dbReference type="SMART" id="SM00100">
    <property type="entry name" value="cNMP"/>
    <property type="match status" value="1"/>
</dbReference>
<feature type="region of interest" description="Disordered" evidence="5">
    <location>
        <begin position="1"/>
        <end position="86"/>
    </location>
</feature>
<dbReference type="SUPFAM" id="SSF51206">
    <property type="entry name" value="cAMP-binding domain-like"/>
    <property type="match status" value="1"/>
</dbReference>
<feature type="transmembrane region" description="Helical" evidence="6">
    <location>
        <begin position="447"/>
        <end position="469"/>
    </location>
</feature>
<keyword evidence="2 6" id="KW-0812">Transmembrane</keyword>
<dbReference type="EMBL" id="JANBQB010000098">
    <property type="protein sequence ID" value="KAJ1982199.1"/>
    <property type="molecule type" value="Genomic_DNA"/>
</dbReference>